<organism evidence="4 5">
    <name type="scientific">Evansella tamaricis</name>
    <dbReference type="NCBI Taxonomy" id="2069301"/>
    <lineage>
        <taxon>Bacteria</taxon>
        <taxon>Bacillati</taxon>
        <taxon>Bacillota</taxon>
        <taxon>Bacilli</taxon>
        <taxon>Bacillales</taxon>
        <taxon>Bacillaceae</taxon>
        <taxon>Evansella</taxon>
    </lineage>
</organism>
<keyword evidence="5" id="KW-1185">Reference proteome</keyword>
<evidence type="ECO:0000256" key="2">
    <source>
        <dbReference type="ARBA" id="ARBA00023295"/>
    </source>
</evidence>
<dbReference type="InterPro" id="IPR006047">
    <property type="entry name" value="GH13_cat_dom"/>
</dbReference>
<keyword evidence="2" id="KW-0378">Hydrolase</keyword>
<dbReference type="CDD" id="cd11316">
    <property type="entry name" value="AmyAc_bac2_AmyA"/>
    <property type="match status" value="1"/>
</dbReference>
<reference evidence="4 5" key="1">
    <citation type="submission" date="2021-06" db="EMBL/GenBank/DDBJ databases">
        <title>Bacillus sp. RD4P76, an endophyte from a halophyte.</title>
        <authorList>
            <person name="Sun J.-Q."/>
        </authorList>
    </citation>
    <scope>NUCLEOTIDE SEQUENCE [LARGE SCALE GENOMIC DNA]</scope>
    <source>
        <strain evidence="4 5">CGMCC 1.15917</strain>
    </source>
</reference>
<dbReference type="Pfam" id="PF00128">
    <property type="entry name" value="Alpha-amylase"/>
    <property type="match status" value="1"/>
</dbReference>
<protein>
    <submittedName>
        <fullName evidence="4">Alpha-amylase</fullName>
    </submittedName>
</protein>
<gene>
    <name evidence="4" type="ORF">KS419_24035</name>
</gene>
<dbReference type="EMBL" id="JAHQCS010000186">
    <property type="protein sequence ID" value="MBU9714820.1"/>
    <property type="molecule type" value="Genomic_DNA"/>
</dbReference>
<accession>A0ABS6JMB3</accession>
<evidence type="ECO:0000259" key="3">
    <source>
        <dbReference type="SMART" id="SM00642"/>
    </source>
</evidence>
<comment type="similarity">
    <text evidence="1">Belongs to the glycosyl hydrolase 13 family.</text>
</comment>
<evidence type="ECO:0000313" key="5">
    <source>
        <dbReference type="Proteomes" id="UP000784880"/>
    </source>
</evidence>
<dbReference type="InterPro" id="IPR056300">
    <property type="entry name" value="SusG-like_C"/>
</dbReference>
<dbReference type="PANTHER" id="PTHR10357">
    <property type="entry name" value="ALPHA-AMYLASE FAMILY MEMBER"/>
    <property type="match status" value="1"/>
</dbReference>
<dbReference type="RefSeq" id="WP_217069644.1">
    <property type="nucleotide sequence ID" value="NZ_JAHQCS010000186.1"/>
</dbReference>
<comment type="caution">
    <text evidence="4">The sequence shown here is derived from an EMBL/GenBank/DDBJ whole genome shotgun (WGS) entry which is preliminary data.</text>
</comment>
<dbReference type="Pfam" id="PF23915">
    <property type="entry name" value="SusG_C"/>
    <property type="match status" value="1"/>
</dbReference>
<name>A0ABS6JMB3_9BACI</name>
<evidence type="ECO:0000313" key="4">
    <source>
        <dbReference type="EMBL" id="MBU9714820.1"/>
    </source>
</evidence>
<dbReference type="SMART" id="SM00642">
    <property type="entry name" value="Aamy"/>
    <property type="match status" value="1"/>
</dbReference>
<evidence type="ECO:0000256" key="1">
    <source>
        <dbReference type="ARBA" id="ARBA00008061"/>
    </source>
</evidence>
<dbReference type="Proteomes" id="UP000784880">
    <property type="component" value="Unassembled WGS sequence"/>
</dbReference>
<proteinExistence type="inferred from homology"/>
<keyword evidence="2" id="KW-0326">Glycosidase</keyword>
<dbReference type="PROSITE" id="PS51257">
    <property type="entry name" value="PROKAR_LIPOPROTEIN"/>
    <property type="match status" value="1"/>
</dbReference>
<sequence>MNWITRFLCLAIIILVVGCNNDEDTITYTPNDFPSAEMELLNHFPETVYYEIFVRAFYDSTGDGIGDIQGMTSQLDYLEELGVEAIWLMPINPSPSYHGYDVTDYKDINPEYGTLDDFKLFLEEAHNRDIKVIMDLVVNHTSYDHEWFQDALMDETSPYRDWYIWAEEDTNRNARGDWGQNLWHGVEPNQYMSVFWERMPDLNFDHPPVRSKMIEIGEFWLDDVGVDGFRLDAAKHIFPGEQEKNLEWWAEFRSAMEDVKEDVLLVGEVWDIPQVTAPYLEDGLHSIFDFDLAENLLDAARRERGNRLISLIQRDLERYNRYSDEYIISTFLTNHDINRVMSELQGNENRAKMAASLLLSLPGSPFVYYGEEIGMEGQKPDEHIREPMLWYEDPSEGGQTSWIQARHNLGENPPSVEKLKVDDTSLWRHYQTWIHLRRSQPALLYGDLQEAETGEQGIVAFIRETEDQQLLVIHNLTGEDKTLELKDEVNYLFFQENDDQSWDGEVLHISAYSTVIFE</sequence>
<feature type="domain" description="Glycosyl hydrolase family 13 catalytic" evidence="3">
    <location>
        <begin position="51"/>
        <end position="406"/>
    </location>
</feature>
<dbReference type="PANTHER" id="PTHR10357:SF179">
    <property type="entry name" value="NEUTRAL AND BASIC AMINO ACID TRANSPORT PROTEIN RBAT"/>
    <property type="match status" value="1"/>
</dbReference>